<dbReference type="Proteomes" id="UP000187013">
    <property type="component" value="Unassembled WGS sequence"/>
</dbReference>
<keyword evidence="1" id="KW-0472">Membrane</keyword>
<organism evidence="2 3">
    <name type="scientific">Zygosaccharomyces rouxii</name>
    <dbReference type="NCBI Taxonomy" id="4956"/>
    <lineage>
        <taxon>Eukaryota</taxon>
        <taxon>Fungi</taxon>
        <taxon>Dikarya</taxon>
        <taxon>Ascomycota</taxon>
        <taxon>Saccharomycotina</taxon>
        <taxon>Saccharomycetes</taxon>
        <taxon>Saccharomycetales</taxon>
        <taxon>Saccharomycetaceae</taxon>
        <taxon>Zygosaccharomyces</taxon>
    </lineage>
</organism>
<evidence type="ECO:0000313" key="2">
    <source>
        <dbReference type="EMBL" id="GAV48046.1"/>
    </source>
</evidence>
<reference evidence="2 3" key="1">
    <citation type="submission" date="2016-08" db="EMBL/GenBank/DDBJ databases">
        <title>Draft genome sequence of allopolyploid Zygosaccharomyces rouxii.</title>
        <authorList>
            <person name="Watanabe J."/>
            <person name="Uehara K."/>
            <person name="Mogi Y."/>
            <person name="Tsukioka Y."/>
        </authorList>
    </citation>
    <scope>NUCLEOTIDE SEQUENCE [LARGE SCALE GENOMIC DNA]</scope>
    <source>
        <strain evidence="2 3">NBRC 110957</strain>
    </source>
</reference>
<accession>A0A1Q2ZWY2</accession>
<name>A0A1Q2ZWY2_ZYGRO</name>
<proteinExistence type="predicted"/>
<evidence type="ECO:0000313" key="3">
    <source>
        <dbReference type="Proteomes" id="UP000187013"/>
    </source>
</evidence>
<sequence>MHVTLPPYRMICPAGSPSVAAELLGPTRPGSRVVSFFLFLFALHARHDFTPIRHPSHGPIRKRNCPAASWPDPDLPVSPFPSLTTSSTAKRKIASYHPTHTAKTSPECVCFPFCFFFLLLVSLLSPYSGINTCFVSFSFCVCKGLCYRSNNINGKSDAHNSK</sequence>
<keyword evidence="1" id="KW-0812">Transmembrane</keyword>
<protein>
    <submittedName>
        <fullName evidence="2">Uncharacterized protein</fullName>
    </submittedName>
</protein>
<comment type="caution">
    <text evidence="2">The sequence shown here is derived from an EMBL/GenBank/DDBJ whole genome shotgun (WGS) entry which is preliminary data.</text>
</comment>
<gene>
    <name evidence="2" type="ORF">ZYGR_0I03430</name>
</gene>
<feature type="transmembrane region" description="Helical" evidence="1">
    <location>
        <begin position="109"/>
        <end position="130"/>
    </location>
</feature>
<evidence type="ECO:0000256" key="1">
    <source>
        <dbReference type="SAM" id="Phobius"/>
    </source>
</evidence>
<keyword evidence="1" id="KW-1133">Transmembrane helix</keyword>
<dbReference type="AlphaFoldDB" id="A0A1Q2ZWY2"/>
<dbReference type="EMBL" id="BDGX01000009">
    <property type="protein sequence ID" value="GAV48046.1"/>
    <property type="molecule type" value="Genomic_DNA"/>
</dbReference>